<sequence length="388" mass="41330">MHNIVILGGNFSGVSTAHYLLRHVLPHLNSNTEKQSYKVTLISPSDHTFFKVGAPRALVGTSKAELHAPFTSIAEHFSSYPAATFTFILGSAVALDAATQTITVRTEKDESVHYDSLIIATGTTSNSPLWTLHNSFAETTSAFEDLNARLATAKTILIAGGGPAGVETTGEIAYKFKGTGKTITILSGQDALLSYLKHPTVSRLAESQLSALGVRTVHKLRVTSSSMVGEGKTEVVLSDGSKQVVDLFIDATGGTPNSSFLPPSWLDERKKVLTDSQTLRAMAAGPNVYSIGDVASFSKGNVMDSQWSVNALGYSVYEDLSNGGKALKVKRYSQMGKAMGLVPIGPKGGVGVMFGWRVPSWFVWLIKARGFMMEKAPDVANGAAVLKA</sequence>
<evidence type="ECO:0000313" key="3">
    <source>
        <dbReference type="Proteomes" id="UP000235672"/>
    </source>
</evidence>
<dbReference type="OrthoDB" id="202203at2759"/>
<dbReference type="AlphaFoldDB" id="A0A2J6PEB3"/>
<feature type="domain" description="FAD/NAD(P)-binding" evidence="1">
    <location>
        <begin position="3"/>
        <end position="300"/>
    </location>
</feature>
<dbReference type="InterPro" id="IPR023753">
    <property type="entry name" value="FAD/NAD-binding_dom"/>
</dbReference>
<keyword evidence="3" id="KW-1185">Reference proteome</keyword>
<dbReference type="InterPro" id="IPR036188">
    <property type="entry name" value="FAD/NAD-bd_sf"/>
</dbReference>
<name>A0A2J6PEB3_9HELO</name>
<organism evidence="2 3">
    <name type="scientific">Hyaloscypha hepaticicola</name>
    <dbReference type="NCBI Taxonomy" id="2082293"/>
    <lineage>
        <taxon>Eukaryota</taxon>
        <taxon>Fungi</taxon>
        <taxon>Dikarya</taxon>
        <taxon>Ascomycota</taxon>
        <taxon>Pezizomycotina</taxon>
        <taxon>Leotiomycetes</taxon>
        <taxon>Helotiales</taxon>
        <taxon>Hyaloscyphaceae</taxon>
        <taxon>Hyaloscypha</taxon>
    </lineage>
</organism>
<dbReference type="SUPFAM" id="SSF51905">
    <property type="entry name" value="FAD/NAD(P)-binding domain"/>
    <property type="match status" value="1"/>
</dbReference>
<dbReference type="GO" id="GO:0004174">
    <property type="term" value="F:electron-transferring-flavoprotein dehydrogenase activity"/>
    <property type="evidence" value="ECO:0007669"/>
    <property type="project" value="TreeGrafter"/>
</dbReference>
<dbReference type="PANTHER" id="PTHR43735">
    <property type="entry name" value="APOPTOSIS-INDUCING FACTOR 1"/>
    <property type="match status" value="1"/>
</dbReference>
<evidence type="ECO:0000259" key="1">
    <source>
        <dbReference type="Pfam" id="PF07992"/>
    </source>
</evidence>
<proteinExistence type="predicted"/>
<dbReference type="PRINTS" id="PR00368">
    <property type="entry name" value="FADPNR"/>
</dbReference>
<dbReference type="GO" id="GO:0050660">
    <property type="term" value="F:flavin adenine dinucleotide binding"/>
    <property type="evidence" value="ECO:0007669"/>
    <property type="project" value="TreeGrafter"/>
</dbReference>
<dbReference type="STRING" id="1745343.A0A2J6PEB3"/>
<reference evidence="2 3" key="1">
    <citation type="submission" date="2016-05" db="EMBL/GenBank/DDBJ databases">
        <title>A degradative enzymes factory behind the ericoid mycorrhizal symbiosis.</title>
        <authorList>
            <consortium name="DOE Joint Genome Institute"/>
            <person name="Martino E."/>
            <person name="Morin E."/>
            <person name="Grelet G."/>
            <person name="Kuo A."/>
            <person name="Kohler A."/>
            <person name="Daghino S."/>
            <person name="Barry K."/>
            <person name="Choi C."/>
            <person name="Cichocki N."/>
            <person name="Clum A."/>
            <person name="Copeland A."/>
            <person name="Hainaut M."/>
            <person name="Haridas S."/>
            <person name="Labutti K."/>
            <person name="Lindquist E."/>
            <person name="Lipzen A."/>
            <person name="Khouja H.-R."/>
            <person name="Murat C."/>
            <person name="Ohm R."/>
            <person name="Olson A."/>
            <person name="Spatafora J."/>
            <person name="Veneault-Fourrey C."/>
            <person name="Henrissat B."/>
            <person name="Grigoriev I."/>
            <person name="Martin F."/>
            <person name="Perotto S."/>
        </authorList>
    </citation>
    <scope>NUCLEOTIDE SEQUENCE [LARGE SCALE GENOMIC DNA]</scope>
    <source>
        <strain evidence="2 3">UAMH 7357</strain>
    </source>
</reference>
<dbReference type="PRINTS" id="PR00469">
    <property type="entry name" value="PNDRDTASEII"/>
</dbReference>
<protein>
    <submittedName>
        <fullName evidence="2">FAD/NAD(P)-binding domain-containing protein</fullName>
    </submittedName>
</protein>
<dbReference type="Pfam" id="PF07992">
    <property type="entry name" value="Pyr_redox_2"/>
    <property type="match status" value="1"/>
</dbReference>
<dbReference type="PANTHER" id="PTHR43735:SF25">
    <property type="entry name" value="NAD(P)H DEHYDROGENASE 3"/>
    <property type="match status" value="1"/>
</dbReference>
<dbReference type="EMBL" id="KZ613552">
    <property type="protein sequence ID" value="PMD12378.1"/>
    <property type="molecule type" value="Genomic_DNA"/>
</dbReference>
<evidence type="ECO:0000313" key="2">
    <source>
        <dbReference type="EMBL" id="PMD12378.1"/>
    </source>
</evidence>
<dbReference type="GO" id="GO:0005737">
    <property type="term" value="C:cytoplasm"/>
    <property type="evidence" value="ECO:0007669"/>
    <property type="project" value="TreeGrafter"/>
</dbReference>
<dbReference type="Proteomes" id="UP000235672">
    <property type="component" value="Unassembled WGS sequence"/>
</dbReference>
<dbReference type="Gene3D" id="3.50.50.100">
    <property type="match status" value="1"/>
</dbReference>
<gene>
    <name evidence="2" type="ORF">NA56DRAFT_652539</name>
</gene>
<accession>A0A2J6PEB3</accession>